<reference evidence="1 2" key="1">
    <citation type="submission" date="2024-05" db="EMBL/GenBank/DDBJ databases">
        <authorList>
            <person name="Wallberg A."/>
        </authorList>
    </citation>
    <scope>NUCLEOTIDE SEQUENCE [LARGE SCALE GENOMIC DNA]</scope>
</reference>
<feature type="non-terminal residue" evidence="1">
    <location>
        <position position="1"/>
    </location>
</feature>
<evidence type="ECO:0000313" key="2">
    <source>
        <dbReference type="Proteomes" id="UP001497623"/>
    </source>
</evidence>
<organism evidence="1 2">
    <name type="scientific">Meganyctiphanes norvegica</name>
    <name type="common">Northern krill</name>
    <name type="synonym">Thysanopoda norvegica</name>
    <dbReference type="NCBI Taxonomy" id="48144"/>
    <lineage>
        <taxon>Eukaryota</taxon>
        <taxon>Metazoa</taxon>
        <taxon>Ecdysozoa</taxon>
        <taxon>Arthropoda</taxon>
        <taxon>Crustacea</taxon>
        <taxon>Multicrustacea</taxon>
        <taxon>Malacostraca</taxon>
        <taxon>Eumalacostraca</taxon>
        <taxon>Eucarida</taxon>
        <taxon>Euphausiacea</taxon>
        <taxon>Euphausiidae</taxon>
        <taxon>Meganyctiphanes</taxon>
    </lineage>
</organism>
<evidence type="ECO:0000313" key="1">
    <source>
        <dbReference type="EMBL" id="CAL4169333.1"/>
    </source>
</evidence>
<accession>A0AAV2S6R3</accession>
<sequence>DISRDQELYFCCPSITSPPVPPAIKEVACADLLSKSVCQEIDINGRCPESGLSLCKETCRLCPKPVACADLLSKSACQEIDINGRCPTSGLRLCKETCRLCPKPDVSSNIANTALTIQAQLAEEEGFITKPEF</sequence>
<name>A0AAV2S6R3_MEGNR</name>
<dbReference type="AlphaFoldDB" id="A0AAV2S6R3"/>
<dbReference type="Proteomes" id="UP001497623">
    <property type="component" value="Unassembled WGS sequence"/>
</dbReference>
<protein>
    <submittedName>
        <fullName evidence="1">Uncharacterized protein</fullName>
    </submittedName>
</protein>
<gene>
    <name evidence="1" type="ORF">MNOR_LOCUS33819</name>
</gene>
<feature type="non-terminal residue" evidence="1">
    <location>
        <position position="133"/>
    </location>
</feature>
<dbReference type="EMBL" id="CAXKWB010049934">
    <property type="protein sequence ID" value="CAL4169333.1"/>
    <property type="molecule type" value="Genomic_DNA"/>
</dbReference>
<comment type="caution">
    <text evidence="1">The sequence shown here is derived from an EMBL/GenBank/DDBJ whole genome shotgun (WGS) entry which is preliminary data.</text>
</comment>
<keyword evidence="2" id="KW-1185">Reference proteome</keyword>
<proteinExistence type="predicted"/>